<reference evidence="3 4" key="1">
    <citation type="submission" date="2023-07" db="EMBL/GenBank/DDBJ databases">
        <title>Genomic Encyclopedia of Type Strains, Phase IV (KMG-IV): sequencing the most valuable type-strain genomes for metagenomic binning, comparative biology and taxonomic classification.</title>
        <authorList>
            <person name="Goeker M."/>
        </authorList>
    </citation>
    <scope>NUCLEOTIDE SEQUENCE [LARGE SCALE GENOMIC DNA]</scope>
    <source>
        <strain evidence="3 4">DSM 14914</strain>
    </source>
</reference>
<dbReference type="Proteomes" id="UP001242811">
    <property type="component" value="Unassembled WGS sequence"/>
</dbReference>
<gene>
    <name evidence="3" type="ORF">QOZ95_003379</name>
</gene>
<keyword evidence="4" id="KW-1185">Reference proteome</keyword>
<proteinExistence type="predicted"/>
<dbReference type="Gene3D" id="3.40.50.2300">
    <property type="match status" value="1"/>
</dbReference>
<protein>
    <submittedName>
        <fullName evidence="3">YesN/AraC family two-component response regulator</fullName>
    </submittedName>
</protein>
<dbReference type="PROSITE" id="PS50110">
    <property type="entry name" value="RESPONSE_REGULATORY"/>
    <property type="match status" value="1"/>
</dbReference>
<dbReference type="PANTHER" id="PTHR43228:SF1">
    <property type="entry name" value="TWO-COMPONENT RESPONSE REGULATOR ARR22"/>
    <property type="match status" value="1"/>
</dbReference>
<dbReference type="PANTHER" id="PTHR43228">
    <property type="entry name" value="TWO-COMPONENT RESPONSE REGULATOR"/>
    <property type="match status" value="1"/>
</dbReference>
<dbReference type="SUPFAM" id="SSF52172">
    <property type="entry name" value="CheY-like"/>
    <property type="match status" value="1"/>
</dbReference>
<evidence type="ECO:0000313" key="3">
    <source>
        <dbReference type="EMBL" id="MDQ0495201.1"/>
    </source>
</evidence>
<evidence type="ECO:0000256" key="1">
    <source>
        <dbReference type="PROSITE-ProRule" id="PRU00169"/>
    </source>
</evidence>
<organism evidence="3 4">
    <name type="scientific">Paenibacillus brasilensis</name>
    <dbReference type="NCBI Taxonomy" id="128574"/>
    <lineage>
        <taxon>Bacteria</taxon>
        <taxon>Bacillati</taxon>
        <taxon>Bacillota</taxon>
        <taxon>Bacilli</taxon>
        <taxon>Bacillales</taxon>
        <taxon>Paenibacillaceae</taxon>
        <taxon>Paenibacillus</taxon>
    </lineage>
</organism>
<dbReference type="EMBL" id="JAUSWA010000020">
    <property type="protein sequence ID" value="MDQ0495201.1"/>
    <property type="molecule type" value="Genomic_DNA"/>
</dbReference>
<dbReference type="InterPro" id="IPR052048">
    <property type="entry name" value="ST_Response_Regulator"/>
</dbReference>
<sequence>MYKVLLVDDERMILEGISQVVDWSKAGTQLVGTARNGIEAYDQIQASPPDFVISDISMPGLDGIGLVAKRQSIFRTFVSSCCPAIRISTMLVEPCNTG</sequence>
<evidence type="ECO:0000313" key="4">
    <source>
        <dbReference type="Proteomes" id="UP001242811"/>
    </source>
</evidence>
<accession>A0ABU0L0I9</accession>
<dbReference type="Pfam" id="PF00072">
    <property type="entry name" value="Response_reg"/>
    <property type="match status" value="1"/>
</dbReference>
<evidence type="ECO:0000259" key="2">
    <source>
        <dbReference type="PROSITE" id="PS50110"/>
    </source>
</evidence>
<feature type="modified residue" description="4-aspartylphosphate" evidence="1">
    <location>
        <position position="55"/>
    </location>
</feature>
<dbReference type="InterPro" id="IPR001789">
    <property type="entry name" value="Sig_transdc_resp-reg_receiver"/>
</dbReference>
<dbReference type="InterPro" id="IPR011006">
    <property type="entry name" value="CheY-like_superfamily"/>
</dbReference>
<name>A0ABU0L0I9_9BACL</name>
<feature type="domain" description="Response regulatory" evidence="2">
    <location>
        <begin position="3"/>
        <end position="98"/>
    </location>
</feature>
<keyword evidence="1" id="KW-0597">Phosphoprotein</keyword>
<comment type="caution">
    <text evidence="3">The sequence shown here is derived from an EMBL/GenBank/DDBJ whole genome shotgun (WGS) entry which is preliminary data.</text>
</comment>